<dbReference type="GO" id="GO:0048788">
    <property type="term" value="C:cytoskeleton of presynaptic active zone"/>
    <property type="evidence" value="ECO:0007669"/>
    <property type="project" value="TreeGrafter"/>
</dbReference>
<name>A0A3B3ZR40_9GOBI</name>
<dbReference type="STRING" id="409849.ENSPMGP00000007148"/>
<feature type="compositionally biased region" description="Basic and acidic residues" evidence="9">
    <location>
        <begin position="267"/>
        <end position="282"/>
    </location>
</feature>
<evidence type="ECO:0000256" key="1">
    <source>
        <dbReference type="ARBA" id="ARBA00004245"/>
    </source>
</evidence>
<dbReference type="GO" id="GO:0098882">
    <property type="term" value="F:structural constituent of presynaptic active zone"/>
    <property type="evidence" value="ECO:0007669"/>
    <property type="project" value="TreeGrafter"/>
</dbReference>
<feature type="compositionally biased region" description="Basic residues" evidence="9">
    <location>
        <begin position="32"/>
        <end position="42"/>
    </location>
</feature>
<feature type="compositionally biased region" description="Polar residues" evidence="9">
    <location>
        <begin position="236"/>
        <end position="248"/>
    </location>
</feature>
<dbReference type="Pfam" id="PF10174">
    <property type="entry name" value="Cast"/>
    <property type="match status" value="1"/>
</dbReference>
<feature type="region of interest" description="Disordered" evidence="9">
    <location>
        <begin position="1"/>
        <end position="107"/>
    </location>
</feature>
<keyword evidence="5" id="KW-0175">Coiled coil</keyword>
<keyword evidence="4" id="KW-0770">Synapse</keyword>
<evidence type="ECO:0000256" key="6">
    <source>
        <dbReference type="ARBA" id="ARBA00023212"/>
    </source>
</evidence>
<evidence type="ECO:0000256" key="2">
    <source>
        <dbReference type="ARBA" id="ARBA00022490"/>
    </source>
</evidence>
<reference evidence="10" key="1">
    <citation type="submission" date="2025-08" db="UniProtKB">
        <authorList>
            <consortium name="Ensembl"/>
        </authorList>
    </citation>
    <scope>IDENTIFICATION</scope>
</reference>
<keyword evidence="6" id="KW-0206">Cytoskeleton</keyword>
<keyword evidence="3" id="KW-0597">Phosphoprotein</keyword>
<reference evidence="10" key="2">
    <citation type="submission" date="2025-09" db="UniProtKB">
        <authorList>
            <consortium name="Ensembl"/>
        </authorList>
    </citation>
    <scope>IDENTIFICATION</scope>
</reference>
<dbReference type="InterPro" id="IPR019323">
    <property type="entry name" value="ELKS/CAST"/>
</dbReference>
<feature type="compositionally biased region" description="Polar residues" evidence="9">
    <location>
        <begin position="12"/>
        <end position="21"/>
    </location>
</feature>
<accession>A0A3B3ZR40</accession>
<dbReference type="Ensembl" id="ENSPMGT00000007603.1">
    <property type="protein sequence ID" value="ENSPMGP00000007148.1"/>
    <property type="gene ID" value="ENSPMGG00000005958.1"/>
</dbReference>
<dbReference type="GO" id="GO:0007274">
    <property type="term" value="P:neuromuscular synaptic transmission"/>
    <property type="evidence" value="ECO:0007669"/>
    <property type="project" value="TreeGrafter"/>
</dbReference>
<sequence>MPLNIRAKPAQSKLSAVSKSSGHAAASVPHSRVSRAPKHSKGKTLTSTPGCRSGLEPGSVSGGVPAPISRPAGPGSLSRSSLKVKQNTASAKPTNYGLASGSGGKTLSMENIQSVSAAYATSGTMYPSDCDPSEQSGHPKVSLTLGRNTNHSYTGRPAASGSSPNIASSGSPQPRSNQHGDQNIHSTCGPQQQSGRHPQSLQVSTFDLHTQLRELRRENDHLKREMDGAREERVGPNSSASMWSNSEIKQGKGLMSEDRMRGSILKDQYRNQQDQHRNQKCC</sequence>
<feature type="compositionally biased region" description="Low complexity" evidence="9">
    <location>
        <begin position="157"/>
        <end position="172"/>
    </location>
</feature>
<feature type="compositionally biased region" description="Polar residues" evidence="9">
    <location>
        <begin position="173"/>
        <end position="208"/>
    </location>
</feature>
<feature type="compositionally biased region" description="Basic and acidic residues" evidence="9">
    <location>
        <begin position="210"/>
        <end position="234"/>
    </location>
</feature>
<proteinExistence type="predicted"/>
<feature type="compositionally biased region" description="Polar residues" evidence="9">
    <location>
        <begin position="77"/>
        <end position="93"/>
    </location>
</feature>
<evidence type="ECO:0000256" key="3">
    <source>
        <dbReference type="ARBA" id="ARBA00022553"/>
    </source>
</evidence>
<feature type="region of interest" description="Disordered" evidence="9">
    <location>
        <begin position="122"/>
        <end position="282"/>
    </location>
</feature>
<evidence type="ECO:0000256" key="8">
    <source>
        <dbReference type="ARBA" id="ARBA00034106"/>
    </source>
</evidence>
<evidence type="ECO:0000256" key="5">
    <source>
        <dbReference type="ARBA" id="ARBA00023054"/>
    </source>
</evidence>
<dbReference type="PANTHER" id="PTHR18861:SF3">
    <property type="entry name" value="ERC PROTEIN 2"/>
    <property type="match status" value="1"/>
</dbReference>
<dbReference type="Proteomes" id="UP000261520">
    <property type="component" value="Unplaced"/>
</dbReference>
<keyword evidence="11" id="KW-1185">Reference proteome</keyword>
<evidence type="ECO:0000313" key="11">
    <source>
        <dbReference type="Proteomes" id="UP000261520"/>
    </source>
</evidence>
<dbReference type="AlphaFoldDB" id="A0A3B3ZR40"/>
<evidence type="ECO:0000256" key="7">
    <source>
        <dbReference type="ARBA" id="ARBA00023273"/>
    </source>
</evidence>
<protein>
    <submittedName>
        <fullName evidence="10">Uncharacterized protein</fullName>
    </submittedName>
</protein>
<evidence type="ECO:0000256" key="9">
    <source>
        <dbReference type="SAM" id="MobiDB-lite"/>
    </source>
</evidence>
<organism evidence="10 11">
    <name type="scientific">Periophthalmus magnuspinnatus</name>
    <dbReference type="NCBI Taxonomy" id="409849"/>
    <lineage>
        <taxon>Eukaryota</taxon>
        <taxon>Metazoa</taxon>
        <taxon>Chordata</taxon>
        <taxon>Craniata</taxon>
        <taxon>Vertebrata</taxon>
        <taxon>Euteleostomi</taxon>
        <taxon>Actinopterygii</taxon>
        <taxon>Neopterygii</taxon>
        <taxon>Teleostei</taxon>
        <taxon>Neoteleostei</taxon>
        <taxon>Acanthomorphata</taxon>
        <taxon>Gobiaria</taxon>
        <taxon>Gobiiformes</taxon>
        <taxon>Gobioidei</taxon>
        <taxon>Gobiidae</taxon>
        <taxon>Oxudercinae</taxon>
        <taxon>Periophthalmus</taxon>
    </lineage>
</organism>
<dbReference type="GO" id="GO:0048167">
    <property type="term" value="P:regulation of synaptic plasticity"/>
    <property type="evidence" value="ECO:0007669"/>
    <property type="project" value="TreeGrafter"/>
</dbReference>
<dbReference type="GO" id="GO:0030424">
    <property type="term" value="C:axon"/>
    <property type="evidence" value="ECO:0007669"/>
    <property type="project" value="UniProtKB-SubCell"/>
</dbReference>
<comment type="subcellular location">
    <subcellularLocation>
        <location evidence="1">Cytoplasm</location>
        <location evidence="1">Cytoskeleton</location>
    </subcellularLocation>
    <subcellularLocation>
        <location evidence="8">Presynapse</location>
    </subcellularLocation>
</comment>
<keyword evidence="7" id="KW-0966">Cell projection</keyword>
<keyword evidence="2" id="KW-0963">Cytoplasm</keyword>
<evidence type="ECO:0000256" key="4">
    <source>
        <dbReference type="ARBA" id="ARBA00023018"/>
    </source>
</evidence>
<dbReference type="PANTHER" id="PTHR18861">
    <property type="entry name" value="ELKS/RAB6-INTERACTING/CAST PROTEIN"/>
    <property type="match status" value="1"/>
</dbReference>
<evidence type="ECO:0000313" key="10">
    <source>
        <dbReference type="Ensembl" id="ENSPMGP00000007148.1"/>
    </source>
</evidence>